<evidence type="ECO:0000313" key="2">
    <source>
        <dbReference type="WBParaSite" id="RSKR_0000135900.1"/>
    </source>
</evidence>
<sequence length="143" mass="15573">MNTDLNDEDLAQGYSYTSNPIVSAVFSQTNGEESYGLTGTGSVYYWNLTKKGDQHVFGDKGCVKGSVLAISPNDQFLAVGSNTGFVNVYSATTVKNCEFGDVPGSIYSISNLVTDANVIVFDKFQKLWPMDQKTNPWLLGCLM</sequence>
<dbReference type="WBParaSite" id="RSKR_0000135900.1">
    <property type="protein sequence ID" value="RSKR_0000135900.1"/>
    <property type="gene ID" value="RSKR_0000135900"/>
</dbReference>
<protein>
    <submittedName>
        <fullName evidence="2">WD_REPEATS_REGION domain-containing protein</fullName>
    </submittedName>
</protein>
<evidence type="ECO:0000313" key="1">
    <source>
        <dbReference type="Proteomes" id="UP000095286"/>
    </source>
</evidence>
<organism evidence="1 2">
    <name type="scientific">Rhabditophanes sp. KR3021</name>
    <dbReference type="NCBI Taxonomy" id="114890"/>
    <lineage>
        <taxon>Eukaryota</taxon>
        <taxon>Metazoa</taxon>
        <taxon>Ecdysozoa</taxon>
        <taxon>Nematoda</taxon>
        <taxon>Chromadorea</taxon>
        <taxon>Rhabditida</taxon>
        <taxon>Tylenchina</taxon>
        <taxon>Panagrolaimomorpha</taxon>
        <taxon>Strongyloidoidea</taxon>
        <taxon>Alloionematidae</taxon>
        <taxon>Rhabditophanes</taxon>
    </lineage>
</organism>
<dbReference type="Proteomes" id="UP000095286">
    <property type="component" value="Unplaced"/>
</dbReference>
<accession>A0AC35TJY8</accession>
<proteinExistence type="predicted"/>
<name>A0AC35TJY8_9BILA</name>
<reference evidence="2" key="1">
    <citation type="submission" date="2016-11" db="UniProtKB">
        <authorList>
            <consortium name="WormBaseParasite"/>
        </authorList>
    </citation>
    <scope>IDENTIFICATION</scope>
    <source>
        <strain evidence="2">KR3021</strain>
    </source>
</reference>